<dbReference type="Proteomes" id="UP000243200">
    <property type="component" value="Chromosome 9"/>
</dbReference>
<dbReference type="OrthoDB" id="361126at2759"/>
<organism evidence="2 3">
    <name type="scientific">Plasmodium ovale</name>
    <name type="common">malaria parasite P. ovale</name>
    <dbReference type="NCBI Taxonomy" id="36330"/>
    <lineage>
        <taxon>Eukaryota</taxon>
        <taxon>Sar</taxon>
        <taxon>Alveolata</taxon>
        <taxon>Apicomplexa</taxon>
        <taxon>Aconoidasida</taxon>
        <taxon>Haemosporida</taxon>
        <taxon>Plasmodiidae</taxon>
        <taxon>Plasmodium</taxon>
        <taxon>Plasmodium (Plasmodium)</taxon>
    </lineage>
</organism>
<dbReference type="AlphaFoldDB" id="A0A1C3KSG6"/>
<evidence type="ECO:0000313" key="2">
    <source>
        <dbReference type="EMBL" id="SBT77036.1"/>
    </source>
</evidence>
<dbReference type="VEuPathDB" id="PlasmoDB:POWCR01_090017100"/>
<accession>A0A1C3KSG6</accession>
<proteinExistence type="predicted"/>
<feature type="region of interest" description="Disordered" evidence="1">
    <location>
        <begin position="41"/>
        <end position="68"/>
    </location>
</feature>
<name>A0A1C3KSG6_PLAOA</name>
<evidence type="ECO:0000313" key="3">
    <source>
        <dbReference type="Proteomes" id="UP000243200"/>
    </source>
</evidence>
<gene>
    <name evidence="2" type="primary">PowCR01_090017100</name>
    <name evidence="2" type="ORF">POWCR01_090017100</name>
</gene>
<dbReference type="VEuPathDB" id="PlasmoDB:PocGH01_09021800"/>
<protein>
    <submittedName>
        <fullName evidence="2">Transcription factor with AP2 domain(S), putative</fullName>
    </submittedName>
</protein>
<dbReference type="Gene3D" id="1.20.5.2050">
    <property type="match status" value="2"/>
</dbReference>
<feature type="compositionally biased region" description="Low complexity" evidence="1">
    <location>
        <begin position="41"/>
        <end position="53"/>
    </location>
</feature>
<evidence type="ECO:0000256" key="1">
    <source>
        <dbReference type="SAM" id="MobiDB-lite"/>
    </source>
</evidence>
<reference evidence="2 3" key="1">
    <citation type="submission" date="2016-06" db="EMBL/GenBank/DDBJ databases">
        <authorList>
            <consortium name="Pathogen Informatics"/>
        </authorList>
    </citation>
    <scope>NUCLEOTIDE SEQUENCE [LARGE SCALE GENOMIC DNA]</scope>
    <source>
        <strain evidence="2">PowCR01</strain>
    </source>
</reference>
<dbReference type="EMBL" id="LT594513">
    <property type="protein sequence ID" value="SBT77036.1"/>
    <property type="molecule type" value="Genomic_DNA"/>
</dbReference>
<sequence>MNAYNTVTSLHDKRKKKKLLLLCLNKALLHTSKLCRYRKCSSNLSSSNNSSSLTCNEKEKNGSTDNGMLSDVKKKSDFIQYIFKWGIGNKFRSDPENRYHPVHLHRNKEVTIRKSYFESVNKNIKYEDLNEQWEVFWFENNKLNAKPFPVKKYGIEAAKREAFKFYESLKAENRVNTKPQYESEVEGVHYDVVTNCWISFYRLNNFPVCRSFSAEYHGFETAKKMAIDRVNKHKK</sequence>